<sequence>MTFAVALTAPSFSLPSPSPSLRRSPPSLYFPSIRFSPVSLQFTTRVSSSTPDLGRRIEFEPQDPVLDTTGGDGGDGFGNGGEGSGNGGGGDGDGDGEEFKEGEGEGEEGKKKMLMSQKFTLAYAILVGAGGIMGFIKKGSMKSAAAGGLSSLLLFYVYSQLPTNPTFASSLGLGISGALLTVMGSRFKNSGKIMPAGIVSLVSLFMTGGYLHAILRGH</sequence>
<evidence type="ECO:0000256" key="2">
    <source>
        <dbReference type="ARBA" id="ARBA00007590"/>
    </source>
</evidence>
<dbReference type="PANTHER" id="PTHR12668">
    <property type="entry name" value="TRANSMEMBRANE PROTEIN 14, 15"/>
    <property type="match status" value="1"/>
</dbReference>
<feature type="transmembrane region" description="Helical" evidence="7">
    <location>
        <begin position="196"/>
        <end position="215"/>
    </location>
</feature>
<feature type="transmembrane region" description="Helical" evidence="7">
    <location>
        <begin position="119"/>
        <end position="136"/>
    </location>
</feature>
<dbReference type="Gene3D" id="1.10.10.1740">
    <property type="entry name" value="Transmembrane protein 14-like"/>
    <property type="match status" value="1"/>
</dbReference>
<feature type="compositionally biased region" description="Low complexity" evidence="6">
    <location>
        <begin position="10"/>
        <end position="24"/>
    </location>
</feature>
<dbReference type="Proteomes" id="UP000623129">
    <property type="component" value="Unassembled WGS sequence"/>
</dbReference>
<dbReference type="PANTHER" id="PTHR12668:SF37">
    <property type="entry name" value="PROTEIN FATTY ACID EXPORT 2, CHLOROPLASTIC"/>
    <property type="match status" value="1"/>
</dbReference>
<feature type="compositionally biased region" description="Gly residues" evidence="6">
    <location>
        <begin position="70"/>
        <end position="91"/>
    </location>
</feature>
<dbReference type="GO" id="GO:0015245">
    <property type="term" value="F:fatty acid transmembrane transporter activity"/>
    <property type="evidence" value="ECO:0007669"/>
    <property type="project" value="TreeGrafter"/>
</dbReference>
<feature type="compositionally biased region" description="Basic and acidic residues" evidence="6">
    <location>
        <begin position="97"/>
        <end position="110"/>
    </location>
</feature>
<evidence type="ECO:0000256" key="4">
    <source>
        <dbReference type="ARBA" id="ARBA00022989"/>
    </source>
</evidence>
<keyword evidence="5 7" id="KW-0472">Membrane</keyword>
<evidence type="ECO:0000256" key="5">
    <source>
        <dbReference type="ARBA" id="ARBA00023136"/>
    </source>
</evidence>
<dbReference type="Pfam" id="PF03647">
    <property type="entry name" value="Tmemb_14"/>
    <property type="match status" value="1"/>
</dbReference>
<organism evidence="8 9">
    <name type="scientific">Carex littledalei</name>
    <dbReference type="NCBI Taxonomy" id="544730"/>
    <lineage>
        <taxon>Eukaryota</taxon>
        <taxon>Viridiplantae</taxon>
        <taxon>Streptophyta</taxon>
        <taxon>Embryophyta</taxon>
        <taxon>Tracheophyta</taxon>
        <taxon>Spermatophyta</taxon>
        <taxon>Magnoliopsida</taxon>
        <taxon>Liliopsida</taxon>
        <taxon>Poales</taxon>
        <taxon>Cyperaceae</taxon>
        <taxon>Cyperoideae</taxon>
        <taxon>Cariceae</taxon>
        <taxon>Carex</taxon>
        <taxon>Carex subgen. Euthyceras</taxon>
    </lineage>
</organism>
<keyword evidence="9" id="KW-1185">Reference proteome</keyword>
<dbReference type="EMBL" id="SWLB01000004">
    <property type="protein sequence ID" value="KAF3338809.1"/>
    <property type="molecule type" value="Genomic_DNA"/>
</dbReference>
<evidence type="ECO:0000256" key="6">
    <source>
        <dbReference type="SAM" id="MobiDB-lite"/>
    </source>
</evidence>
<evidence type="ECO:0000256" key="3">
    <source>
        <dbReference type="ARBA" id="ARBA00022692"/>
    </source>
</evidence>
<name>A0A833RS64_9POAL</name>
<proteinExistence type="inferred from homology"/>
<dbReference type="AlphaFoldDB" id="A0A833RS64"/>
<comment type="similarity">
    <text evidence="2">Belongs to the TMEM14 family.</text>
</comment>
<dbReference type="GO" id="GO:0009706">
    <property type="term" value="C:chloroplast inner membrane"/>
    <property type="evidence" value="ECO:0007669"/>
    <property type="project" value="TreeGrafter"/>
</dbReference>
<keyword evidence="4 7" id="KW-1133">Transmembrane helix</keyword>
<comment type="caution">
    <text evidence="8">The sequence shown here is derived from an EMBL/GenBank/DDBJ whole genome shotgun (WGS) entry which is preliminary data.</text>
</comment>
<gene>
    <name evidence="8" type="ORF">FCM35_KLT16280</name>
</gene>
<dbReference type="OrthoDB" id="5620at2759"/>
<dbReference type="InterPro" id="IPR005349">
    <property type="entry name" value="TMEM14"/>
</dbReference>
<feature type="region of interest" description="Disordered" evidence="6">
    <location>
        <begin position="1"/>
        <end position="24"/>
    </location>
</feature>
<accession>A0A833RS64</accession>
<comment type="subcellular location">
    <subcellularLocation>
        <location evidence="1">Membrane</location>
    </subcellularLocation>
</comment>
<reference evidence="8" key="1">
    <citation type="submission" date="2020-01" db="EMBL/GenBank/DDBJ databases">
        <title>Genome sequence of Kobresia littledalei, the first chromosome-level genome in the family Cyperaceae.</title>
        <authorList>
            <person name="Qu G."/>
        </authorList>
    </citation>
    <scope>NUCLEOTIDE SEQUENCE</scope>
    <source>
        <strain evidence="8">C.B.Clarke</strain>
        <tissue evidence="8">Leaf</tissue>
    </source>
</reference>
<protein>
    <submittedName>
        <fullName evidence="8">Putative lysozyme-like protein-like protein</fullName>
    </submittedName>
</protein>
<keyword evidence="3 7" id="KW-0812">Transmembrane</keyword>
<evidence type="ECO:0000256" key="7">
    <source>
        <dbReference type="SAM" id="Phobius"/>
    </source>
</evidence>
<evidence type="ECO:0000256" key="1">
    <source>
        <dbReference type="ARBA" id="ARBA00004370"/>
    </source>
</evidence>
<evidence type="ECO:0000313" key="8">
    <source>
        <dbReference type="EMBL" id="KAF3338809.1"/>
    </source>
</evidence>
<evidence type="ECO:0000313" key="9">
    <source>
        <dbReference type="Proteomes" id="UP000623129"/>
    </source>
</evidence>
<dbReference type="InterPro" id="IPR044890">
    <property type="entry name" value="TMEM14_sf"/>
</dbReference>
<feature type="region of interest" description="Disordered" evidence="6">
    <location>
        <begin position="45"/>
        <end position="110"/>
    </location>
</feature>